<dbReference type="Proteomes" id="UP001597118">
    <property type="component" value="Unassembled WGS sequence"/>
</dbReference>
<reference evidence="2" key="1">
    <citation type="journal article" date="2019" name="Int. J. Syst. Evol. Microbiol.">
        <title>The Global Catalogue of Microorganisms (GCM) 10K type strain sequencing project: providing services to taxonomists for standard genome sequencing and annotation.</title>
        <authorList>
            <consortium name="The Broad Institute Genomics Platform"/>
            <consortium name="The Broad Institute Genome Sequencing Center for Infectious Disease"/>
            <person name="Wu L."/>
            <person name="Ma J."/>
        </authorList>
    </citation>
    <scope>NUCLEOTIDE SEQUENCE [LARGE SCALE GENOMIC DNA]</scope>
    <source>
        <strain evidence="2">CCUG 53762</strain>
    </source>
</reference>
<dbReference type="RefSeq" id="WP_379661966.1">
    <property type="nucleotide sequence ID" value="NZ_JBHUDG010000005.1"/>
</dbReference>
<gene>
    <name evidence="1" type="ORF">ACFSAH_06855</name>
</gene>
<name>A0ABW4IDA1_9SPHI</name>
<evidence type="ECO:0000313" key="1">
    <source>
        <dbReference type="EMBL" id="MFD1629586.1"/>
    </source>
</evidence>
<accession>A0ABW4IDA1</accession>
<proteinExistence type="predicted"/>
<comment type="caution">
    <text evidence="1">The sequence shown here is derived from an EMBL/GenBank/DDBJ whole genome shotgun (WGS) entry which is preliminary data.</text>
</comment>
<evidence type="ECO:0000313" key="2">
    <source>
        <dbReference type="Proteomes" id="UP001597118"/>
    </source>
</evidence>
<dbReference type="EMBL" id="JBHUDG010000005">
    <property type="protein sequence ID" value="MFD1629586.1"/>
    <property type="molecule type" value="Genomic_DNA"/>
</dbReference>
<organism evidence="1 2">
    <name type="scientific">Pseudopedobacter beijingensis</name>
    <dbReference type="NCBI Taxonomy" id="1207056"/>
    <lineage>
        <taxon>Bacteria</taxon>
        <taxon>Pseudomonadati</taxon>
        <taxon>Bacteroidota</taxon>
        <taxon>Sphingobacteriia</taxon>
        <taxon>Sphingobacteriales</taxon>
        <taxon>Sphingobacteriaceae</taxon>
        <taxon>Pseudopedobacter</taxon>
    </lineage>
</organism>
<keyword evidence="2" id="KW-1185">Reference proteome</keyword>
<protein>
    <submittedName>
        <fullName evidence="1">Uncharacterized protein</fullName>
    </submittedName>
</protein>
<sequence>MAKVKRNVIMQGMSGKICDQLVLKTYNYGTVVSKIPDMSKVVPSSHQKDKRNRFKEAVAYAKAIIADVHKKAEVAYRTPKGKLVYHQAIREYLANY</sequence>